<name>A0A7T9I290_9ARCH</name>
<organism evidence="1">
    <name type="scientific">Candidatus Iainarchaeum sp</name>
    <dbReference type="NCBI Taxonomy" id="3101447"/>
    <lineage>
        <taxon>Archaea</taxon>
        <taxon>Candidatus Iainarchaeota</taxon>
        <taxon>Candidatus Iainarchaeia</taxon>
        <taxon>Candidatus Iainarchaeales</taxon>
        <taxon>Candidatus Iainarchaeaceae</taxon>
        <taxon>Candidatus Iainarchaeum</taxon>
    </lineage>
</organism>
<proteinExistence type="predicted"/>
<reference evidence="1" key="1">
    <citation type="submission" date="2020-11" db="EMBL/GenBank/DDBJ databases">
        <title>Connecting structure to function with the recovery of over 1000 high-quality activated sludge metagenome-assembled genomes encoding full-length rRNA genes using long-read sequencing.</title>
        <authorList>
            <person name="Singleton C.M."/>
            <person name="Petriglieri F."/>
            <person name="Kristensen J.M."/>
            <person name="Kirkegaard R.H."/>
            <person name="Michaelsen T.Y."/>
            <person name="Andersen M.H."/>
            <person name="Karst S.M."/>
            <person name="Dueholm M.S."/>
            <person name="Nielsen P.H."/>
            <person name="Albertsen M."/>
        </authorList>
    </citation>
    <scope>NUCLEOTIDE SEQUENCE</scope>
    <source>
        <strain evidence="1">Fred_18-Q3-R57-64_BAT3C.431</strain>
    </source>
</reference>
<protein>
    <recommendedName>
        <fullName evidence="2">KaiC-like domain-containing protein</fullName>
    </recommendedName>
</protein>
<evidence type="ECO:0008006" key="2">
    <source>
        <dbReference type="Google" id="ProtNLM"/>
    </source>
</evidence>
<sequence>MPSDTKGVGNQLWTDDKLIDFLKPGKEQESKLASQLSQLPAGTSGLLIVPSNQYSIIPRAVMEYFSQKNIPGVYVCVNRPYLDLVRGNNPSSGIKFVDVVTALTGKELTELPNVQYLDSPLALVEMDMAISENMQNIASNQKFLFVDSVSTLLVYNSPQAVEKFCHTIISKNRNASTLVILLALDTVEHKNVLDSLHQFVDQSIVLH</sequence>
<gene>
    <name evidence="1" type="ORF">IPJ89_01110</name>
</gene>
<dbReference type="AlphaFoldDB" id="A0A7T9I290"/>
<dbReference type="EMBL" id="CP064981">
    <property type="protein sequence ID" value="QQR92826.1"/>
    <property type="molecule type" value="Genomic_DNA"/>
</dbReference>
<accession>A0A7T9I290</accession>
<dbReference type="Proteomes" id="UP000596004">
    <property type="component" value="Chromosome"/>
</dbReference>
<evidence type="ECO:0000313" key="1">
    <source>
        <dbReference type="EMBL" id="QQR92826.1"/>
    </source>
</evidence>